<gene>
    <name evidence="1" type="ORF">Sradi_6798900</name>
</gene>
<organism evidence="1">
    <name type="scientific">Sesamum radiatum</name>
    <name type="common">Black benniseed</name>
    <dbReference type="NCBI Taxonomy" id="300843"/>
    <lineage>
        <taxon>Eukaryota</taxon>
        <taxon>Viridiplantae</taxon>
        <taxon>Streptophyta</taxon>
        <taxon>Embryophyta</taxon>
        <taxon>Tracheophyta</taxon>
        <taxon>Spermatophyta</taxon>
        <taxon>Magnoliopsida</taxon>
        <taxon>eudicotyledons</taxon>
        <taxon>Gunneridae</taxon>
        <taxon>Pentapetalae</taxon>
        <taxon>asterids</taxon>
        <taxon>lamiids</taxon>
        <taxon>Lamiales</taxon>
        <taxon>Pedaliaceae</taxon>
        <taxon>Sesamum</taxon>
    </lineage>
</organism>
<protein>
    <submittedName>
        <fullName evidence="1">Uncharacterized protein</fullName>
    </submittedName>
</protein>
<dbReference type="AlphaFoldDB" id="A0AAW2JTK5"/>
<proteinExistence type="predicted"/>
<dbReference type="EMBL" id="JACGWJ010000032">
    <property type="protein sequence ID" value="KAL0297468.1"/>
    <property type="molecule type" value="Genomic_DNA"/>
</dbReference>
<evidence type="ECO:0000313" key="1">
    <source>
        <dbReference type="EMBL" id="KAL0297468.1"/>
    </source>
</evidence>
<accession>A0AAW2JTK5</accession>
<reference evidence="1" key="2">
    <citation type="journal article" date="2024" name="Plant">
        <title>Genomic evolution and insights into agronomic trait innovations of Sesamum species.</title>
        <authorList>
            <person name="Miao H."/>
            <person name="Wang L."/>
            <person name="Qu L."/>
            <person name="Liu H."/>
            <person name="Sun Y."/>
            <person name="Le M."/>
            <person name="Wang Q."/>
            <person name="Wei S."/>
            <person name="Zheng Y."/>
            <person name="Lin W."/>
            <person name="Duan Y."/>
            <person name="Cao H."/>
            <person name="Xiong S."/>
            <person name="Wang X."/>
            <person name="Wei L."/>
            <person name="Li C."/>
            <person name="Ma Q."/>
            <person name="Ju M."/>
            <person name="Zhao R."/>
            <person name="Li G."/>
            <person name="Mu C."/>
            <person name="Tian Q."/>
            <person name="Mei H."/>
            <person name="Zhang T."/>
            <person name="Gao T."/>
            <person name="Zhang H."/>
        </authorList>
    </citation>
    <scope>NUCLEOTIDE SEQUENCE</scope>
    <source>
        <strain evidence="1">G02</strain>
    </source>
</reference>
<sequence length="105" mass="11981">MKVCLTAKLRTLLLPRCLNDIPYFGSPPWSSRMMEEFCINLLRLLPEVFVGVRSLEVGYRLTSGLGIRGTSLGLALRSMWSDLTRHKHSDAQIRSFIKWAVNQSE</sequence>
<comment type="caution">
    <text evidence="1">The sequence shown here is derived from an EMBL/GenBank/DDBJ whole genome shotgun (WGS) entry which is preliminary data.</text>
</comment>
<name>A0AAW2JTK5_SESRA</name>
<reference evidence="1" key="1">
    <citation type="submission" date="2020-06" db="EMBL/GenBank/DDBJ databases">
        <authorList>
            <person name="Li T."/>
            <person name="Hu X."/>
            <person name="Zhang T."/>
            <person name="Song X."/>
            <person name="Zhang H."/>
            <person name="Dai N."/>
            <person name="Sheng W."/>
            <person name="Hou X."/>
            <person name="Wei L."/>
        </authorList>
    </citation>
    <scope>NUCLEOTIDE SEQUENCE</scope>
    <source>
        <strain evidence="1">G02</strain>
        <tissue evidence="1">Leaf</tissue>
    </source>
</reference>